<feature type="transmembrane region" description="Helical" evidence="6">
    <location>
        <begin position="390"/>
        <end position="411"/>
    </location>
</feature>
<feature type="transmembrane region" description="Helical" evidence="6">
    <location>
        <begin position="98"/>
        <end position="116"/>
    </location>
</feature>
<comment type="subcellular location">
    <subcellularLocation>
        <location evidence="1">Membrane</location>
        <topology evidence="1">Multi-pass membrane protein</topology>
    </subcellularLocation>
</comment>
<sequence>MTTAVRRAAAFALVGCLALVGPWVLGVEEPAVATVAAIGPFLAVAAGALWLDSETVLFELFARPADRRNGTLYGLAVFSLAAAGLATLTVGFGMPTSVYVGTVLLLVFGNLAAQLVRAYRYEQVRATAGFVVGGFVAAAAGQLTTVQLTAESVGVPLVTFLAASGALFAALLQQMLHRRDDAMVLVAVALMLWLFSTLPLDITTTRIAVALGLTLVLGYASYTLETASLAGMLTGVLLSLLTIVLGDYAWFGILVAFFGIGGLASKFRFDRKLDRGVAQENEGARGTGNVLANSLVALVAVLAGAVSTEYGVSESVFFYAFAGAVGAALADTLSSEIGGLYDNPRLVTTLEVAEPGVDGAVTWQGELAGLCGASIVAAIAWFGFDGITLLGAGTIVFAGFVGMTVDSFLGATIEGRFLGNQGVNFSATVAAAIVGAGLAAMLDLPL</sequence>
<feature type="transmembrane region" description="Helical" evidence="6">
    <location>
        <begin position="7"/>
        <end position="25"/>
    </location>
</feature>
<accession>A0A1G8TM54</accession>
<comment type="similarity">
    <text evidence="2">Belongs to the TMEM19 family.</text>
</comment>
<proteinExistence type="inferred from homology"/>
<dbReference type="Proteomes" id="UP000198856">
    <property type="component" value="Unassembled WGS sequence"/>
</dbReference>
<feature type="transmembrane region" description="Helical" evidence="6">
    <location>
        <begin position="31"/>
        <end position="51"/>
    </location>
</feature>
<dbReference type="InterPro" id="IPR002794">
    <property type="entry name" value="DUF92_TMEM19"/>
</dbReference>
<feature type="transmembrane region" description="Helical" evidence="6">
    <location>
        <begin position="423"/>
        <end position="442"/>
    </location>
</feature>
<organism evidence="7 8">
    <name type="scientific">Halovenus aranensis</name>
    <dbReference type="NCBI Taxonomy" id="890420"/>
    <lineage>
        <taxon>Archaea</taxon>
        <taxon>Methanobacteriati</taxon>
        <taxon>Methanobacteriota</taxon>
        <taxon>Stenosarchaea group</taxon>
        <taxon>Halobacteria</taxon>
        <taxon>Halobacteriales</taxon>
        <taxon>Haloarculaceae</taxon>
        <taxon>Halovenus</taxon>
    </lineage>
</organism>
<evidence type="ECO:0000256" key="3">
    <source>
        <dbReference type="ARBA" id="ARBA00022692"/>
    </source>
</evidence>
<feature type="transmembrane region" description="Helical" evidence="6">
    <location>
        <begin position="251"/>
        <end position="269"/>
    </location>
</feature>
<dbReference type="AlphaFoldDB" id="A0A1G8TM54"/>
<dbReference type="PANTHER" id="PTHR13353">
    <property type="entry name" value="TRANSMEMBRANE PROTEIN 19"/>
    <property type="match status" value="1"/>
</dbReference>
<dbReference type="PANTHER" id="PTHR13353:SF5">
    <property type="entry name" value="TRANSMEMBRANE PROTEIN 19"/>
    <property type="match status" value="1"/>
</dbReference>
<feature type="transmembrane region" description="Helical" evidence="6">
    <location>
        <begin position="72"/>
        <end position="92"/>
    </location>
</feature>
<evidence type="ECO:0000313" key="8">
    <source>
        <dbReference type="Proteomes" id="UP000198856"/>
    </source>
</evidence>
<name>A0A1G8TM54_9EURY</name>
<evidence type="ECO:0000313" key="7">
    <source>
        <dbReference type="EMBL" id="SDJ42493.1"/>
    </source>
</evidence>
<gene>
    <name evidence="7" type="ORF">SAMN05216226_103142</name>
</gene>
<feature type="transmembrane region" description="Helical" evidence="6">
    <location>
        <begin position="206"/>
        <end position="222"/>
    </location>
</feature>
<dbReference type="Pfam" id="PF01940">
    <property type="entry name" value="DUF92"/>
    <property type="match status" value="1"/>
</dbReference>
<reference evidence="7 8" key="1">
    <citation type="submission" date="2016-10" db="EMBL/GenBank/DDBJ databases">
        <authorList>
            <person name="de Groot N.N."/>
        </authorList>
    </citation>
    <scope>NUCLEOTIDE SEQUENCE [LARGE SCALE GENOMIC DNA]</scope>
    <source>
        <strain evidence="7 8">IBRC-M10015</strain>
    </source>
</reference>
<feature type="transmembrane region" description="Helical" evidence="6">
    <location>
        <begin position="154"/>
        <end position="172"/>
    </location>
</feature>
<keyword evidence="3 6" id="KW-0812">Transmembrane</keyword>
<dbReference type="OrthoDB" id="28948at2157"/>
<dbReference type="STRING" id="890420.SAMN05216226_103142"/>
<feature type="transmembrane region" description="Helical" evidence="6">
    <location>
        <begin position="229"/>
        <end position="245"/>
    </location>
</feature>
<dbReference type="RefSeq" id="WP_092699747.1">
    <property type="nucleotide sequence ID" value="NZ_FNFC01000003.1"/>
</dbReference>
<feature type="transmembrane region" description="Helical" evidence="6">
    <location>
        <begin position="184"/>
        <end position="200"/>
    </location>
</feature>
<keyword evidence="4 6" id="KW-1133">Transmembrane helix</keyword>
<evidence type="ECO:0000256" key="1">
    <source>
        <dbReference type="ARBA" id="ARBA00004141"/>
    </source>
</evidence>
<evidence type="ECO:0000256" key="4">
    <source>
        <dbReference type="ARBA" id="ARBA00022989"/>
    </source>
</evidence>
<feature type="transmembrane region" description="Helical" evidence="6">
    <location>
        <begin position="290"/>
        <end position="310"/>
    </location>
</feature>
<dbReference type="EMBL" id="FNFC01000003">
    <property type="protein sequence ID" value="SDJ42493.1"/>
    <property type="molecule type" value="Genomic_DNA"/>
</dbReference>
<dbReference type="GO" id="GO:0016020">
    <property type="term" value="C:membrane"/>
    <property type="evidence" value="ECO:0007669"/>
    <property type="project" value="UniProtKB-SubCell"/>
</dbReference>
<keyword evidence="5 6" id="KW-0472">Membrane</keyword>
<keyword evidence="8" id="KW-1185">Reference proteome</keyword>
<evidence type="ECO:0000256" key="5">
    <source>
        <dbReference type="ARBA" id="ARBA00023136"/>
    </source>
</evidence>
<feature type="transmembrane region" description="Helical" evidence="6">
    <location>
        <begin position="128"/>
        <end position="148"/>
    </location>
</feature>
<protein>
    <submittedName>
        <fullName evidence="7">TIGR00297 family protein</fullName>
    </submittedName>
</protein>
<evidence type="ECO:0000256" key="2">
    <source>
        <dbReference type="ARBA" id="ARBA00009012"/>
    </source>
</evidence>
<evidence type="ECO:0000256" key="6">
    <source>
        <dbReference type="SAM" id="Phobius"/>
    </source>
</evidence>